<dbReference type="AlphaFoldDB" id="A0A127VKN4"/>
<evidence type="ECO:0000313" key="3">
    <source>
        <dbReference type="Proteomes" id="UP000071561"/>
    </source>
</evidence>
<proteinExistence type="predicted"/>
<evidence type="ECO:0000259" key="1">
    <source>
        <dbReference type="PROSITE" id="PS50093"/>
    </source>
</evidence>
<dbReference type="Gene3D" id="2.60.40.10">
    <property type="entry name" value="Immunoglobulins"/>
    <property type="match status" value="1"/>
</dbReference>
<gene>
    <name evidence="2" type="ORF">AY601_5028</name>
</gene>
<accession>A0A127VKN4</accession>
<feature type="domain" description="PKD" evidence="1">
    <location>
        <begin position="54"/>
        <end position="101"/>
    </location>
</feature>
<reference evidence="2 3" key="1">
    <citation type="submission" date="2016-03" db="EMBL/GenBank/DDBJ databases">
        <title>Complete genome sequence of Pedobacter cryoconitis PAMC 27485.</title>
        <authorList>
            <person name="Lee J."/>
            <person name="Kim O.-S."/>
        </authorList>
    </citation>
    <scope>NUCLEOTIDE SEQUENCE [LARGE SCALE GENOMIC DNA]</scope>
    <source>
        <strain evidence="2 3">PAMC 27485</strain>
    </source>
</reference>
<dbReference type="PATRIC" id="fig|188932.3.peg.5215"/>
<dbReference type="CDD" id="cd00146">
    <property type="entry name" value="PKD"/>
    <property type="match status" value="1"/>
</dbReference>
<dbReference type="KEGG" id="pcm:AY601_5028"/>
<dbReference type="Proteomes" id="UP000071561">
    <property type="component" value="Chromosome"/>
</dbReference>
<dbReference type="OrthoDB" id="7443339at2"/>
<dbReference type="SMART" id="SM00089">
    <property type="entry name" value="PKD"/>
    <property type="match status" value="1"/>
</dbReference>
<dbReference type="InterPro" id="IPR022409">
    <property type="entry name" value="PKD/Chitinase_dom"/>
</dbReference>
<evidence type="ECO:0000313" key="2">
    <source>
        <dbReference type="EMBL" id="AMQ01842.1"/>
    </source>
</evidence>
<dbReference type="InterPro" id="IPR013783">
    <property type="entry name" value="Ig-like_fold"/>
</dbReference>
<dbReference type="EMBL" id="CP014504">
    <property type="protein sequence ID" value="AMQ01842.1"/>
    <property type="molecule type" value="Genomic_DNA"/>
</dbReference>
<protein>
    <submittedName>
        <fullName evidence="2">Cell surface protein</fullName>
    </submittedName>
</protein>
<sequence>MKTIQKLGFILILMGSVWSSCKKDKSEKFTDLSYTLEVDGNQVKFKPVTTGISSYKWDFGDGQSSTEVNPVHIYPGKGKYVPTLYATVNGQSAEASTVIRIAKGSPVKLNDQTLDDWNTVTANVITSGIKGGVFKKVKYDYDGNYIYIYMEMASKKSNADIFDFYIDSDNSSATGLLGSFSGGGYDILLEGQLLTANMDIFYHSGSQTSFSFLQQSITEAYQIGTVVEEGGILKFEMRLVRGKLKNLTGSGARIGIIATKSDWSVSLGYAPDEGQPGFLLEMLE</sequence>
<dbReference type="InterPro" id="IPR000601">
    <property type="entry name" value="PKD_dom"/>
</dbReference>
<dbReference type="SUPFAM" id="SSF49299">
    <property type="entry name" value="PKD domain"/>
    <property type="match status" value="1"/>
</dbReference>
<dbReference type="RefSeq" id="WP_068406779.1">
    <property type="nucleotide sequence ID" value="NZ_CP014504.1"/>
</dbReference>
<name>A0A127VKN4_9SPHI</name>
<dbReference type="PROSITE" id="PS50093">
    <property type="entry name" value="PKD"/>
    <property type="match status" value="1"/>
</dbReference>
<dbReference type="InterPro" id="IPR035986">
    <property type="entry name" value="PKD_dom_sf"/>
</dbReference>
<dbReference type="Pfam" id="PF18911">
    <property type="entry name" value="PKD_4"/>
    <property type="match status" value="1"/>
</dbReference>
<dbReference type="PROSITE" id="PS51257">
    <property type="entry name" value="PROKAR_LIPOPROTEIN"/>
    <property type="match status" value="1"/>
</dbReference>
<organism evidence="2 3">
    <name type="scientific">Pedobacter cryoconitis</name>
    <dbReference type="NCBI Taxonomy" id="188932"/>
    <lineage>
        <taxon>Bacteria</taxon>
        <taxon>Pseudomonadati</taxon>
        <taxon>Bacteroidota</taxon>
        <taxon>Sphingobacteriia</taxon>
        <taxon>Sphingobacteriales</taxon>
        <taxon>Sphingobacteriaceae</taxon>
        <taxon>Pedobacter</taxon>
    </lineage>
</organism>
<keyword evidence="3" id="KW-1185">Reference proteome</keyword>